<dbReference type="EMBL" id="AM406670">
    <property type="protein sequence ID" value="CAL93069.1"/>
    <property type="molecule type" value="Genomic_DNA"/>
</dbReference>
<dbReference type="Gene3D" id="3.50.50.60">
    <property type="entry name" value="FAD/NAD(P)-binding domain"/>
    <property type="match status" value="2"/>
</dbReference>
<gene>
    <name evidence="4" type="primary">trxB1</name>
    <name evidence="4" type="ordered locus">azo0452</name>
</gene>
<reference evidence="4 5" key="1">
    <citation type="journal article" date="2006" name="Nat. Biotechnol.">
        <title>Complete genome of the mutualistic, N2-fixing grass endophyte Azoarcus sp. strain BH72.</title>
        <authorList>
            <person name="Krause A."/>
            <person name="Ramakumar A."/>
            <person name="Bartels D."/>
            <person name="Battistoni F."/>
            <person name="Bekel T."/>
            <person name="Boch J."/>
            <person name="Boehm M."/>
            <person name="Friedrich F."/>
            <person name="Hurek T."/>
            <person name="Krause L."/>
            <person name="Linke B."/>
            <person name="McHardy A.C."/>
            <person name="Sarkar A."/>
            <person name="Schneiker S."/>
            <person name="Syed A.A."/>
            <person name="Thauer R."/>
            <person name="Vorhoelter F.-J."/>
            <person name="Weidner S."/>
            <person name="Puehler A."/>
            <person name="Reinhold-Hurek B."/>
            <person name="Kaiser O."/>
            <person name="Goesmann A."/>
        </authorList>
    </citation>
    <scope>NUCLEOTIDE SEQUENCE [LARGE SCALE GENOMIC DNA]</scope>
    <source>
        <strain evidence="4 5">BH72</strain>
    </source>
</reference>
<evidence type="ECO:0000256" key="1">
    <source>
        <dbReference type="ARBA" id="ARBA00022630"/>
    </source>
</evidence>
<evidence type="ECO:0000313" key="5">
    <source>
        <dbReference type="Proteomes" id="UP000002588"/>
    </source>
</evidence>
<dbReference type="STRING" id="62928.azo0452"/>
<dbReference type="PRINTS" id="PR00368">
    <property type="entry name" value="FADPNR"/>
</dbReference>
<feature type="domain" description="FAD/NAD(P)-binding" evidence="3">
    <location>
        <begin position="6"/>
        <end position="280"/>
    </location>
</feature>
<dbReference type="HOGENOM" id="CLU_031864_5_0_4"/>
<keyword evidence="2 4" id="KW-0560">Oxidoreductase</keyword>
<accession>A1K2L4</accession>
<dbReference type="EC" id="1.8.1.9" evidence="4"/>
<dbReference type="InterPro" id="IPR023753">
    <property type="entry name" value="FAD/NAD-binding_dom"/>
</dbReference>
<name>A1K2L4_AZOSB</name>
<dbReference type="PANTHER" id="PTHR48105">
    <property type="entry name" value="THIOREDOXIN REDUCTASE 1-RELATED-RELATED"/>
    <property type="match status" value="1"/>
</dbReference>
<dbReference type="RefSeq" id="WP_011764187.1">
    <property type="nucleotide sequence ID" value="NC_008702.1"/>
</dbReference>
<dbReference type="SUPFAM" id="SSF51905">
    <property type="entry name" value="FAD/NAD(P)-binding domain"/>
    <property type="match status" value="1"/>
</dbReference>
<dbReference type="GO" id="GO:0004791">
    <property type="term" value="F:thioredoxin-disulfide reductase (NADPH) activity"/>
    <property type="evidence" value="ECO:0007669"/>
    <property type="project" value="UniProtKB-EC"/>
</dbReference>
<dbReference type="Pfam" id="PF07992">
    <property type="entry name" value="Pyr_redox_2"/>
    <property type="match status" value="1"/>
</dbReference>
<evidence type="ECO:0000313" key="4">
    <source>
        <dbReference type="EMBL" id="CAL93069.1"/>
    </source>
</evidence>
<protein>
    <submittedName>
        <fullName evidence="4">Thioredoxin-disulfide reductase</fullName>
        <ecNumber evidence="4">1.8.1.9</ecNumber>
    </submittedName>
</protein>
<dbReference type="KEGG" id="azo:azo0452"/>
<organism evidence="4 5">
    <name type="scientific">Azoarcus sp. (strain BH72)</name>
    <dbReference type="NCBI Taxonomy" id="418699"/>
    <lineage>
        <taxon>Bacteria</taxon>
        <taxon>Pseudomonadati</taxon>
        <taxon>Pseudomonadota</taxon>
        <taxon>Betaproteobacteria</taxon>
        <taxon>Rhodocyclales</taxon>
        <taxon>Zoogloeaceae</taxon>
        <taxon>Azoarcus</taxon>
    </lineage>
</organism>
<keyword evidence="1" id="KW-0285">Flavoprotein</keyword>
<evidence type="ECO:0000256" key="2">
    <source>
        <dbReference type="ARBA" id="ARBA00023002"/>
    </source>
</evidence>
<sequence length="298" mass="31633">MSQDFDALVIGGGPAGLTGALYLARFRRRVRLVDDGCSRATRIPRSHNMPGYPDGVRGGELVAAIRLQATRYGVDFASGRVTALEREGTRFSARLADGSTTHARAVLLATGVTDVEPPMPYLAEAVRSGALRYCPVCDGYEVSGQTVGVLADGDAGAREALYLRGFTARLHVFPLSDTVEISARERQRLRDADIMLAEHAVASLRLADGGVVVRHGDYETRCDSVYSALGTRIQADLAPDAERDEQGYLLTDRHHMTSIGGLYAAGDVVQGLNQISVATGGAAIAAAAIHRALGPAWA</sequence>
<dbReference type="Proteomes" id="UP000002588">
    <property type="component" value="Chromosome"/>
</dbReference>
<proteinExistence type="predicted"/>
<dbReference type="InterPro" id="IPR036188">
    <property type="entry name" value="FAD/NAD-bd_sf"/>
</dbReference>
<keyword evidence="5" id="KW-1185">Reference proteome</keyword>
<dbReference type="eggNOG" id="COG0492">
    <property type="taxonomic scope" value="Bacteria"/>
</dbReference>
<dbReference type="PRINTS" id="PR00469">
    <property type="entry name" value="PNDRDTASEII"/>
</dbReference>
<dbReference type="InterPro" id="IPR050097">
    <property type="entry name" value="Ferredoxin-NADP_redctase_2"/>
</dbReference>
<evidence type="ECO:0000259" key="3">
    <source>
        <dbReference type="Pfam" id="PF07992"/>
    </source>
</evidence>
<dbReference type="AlphaFoldDB" id="A1K2L4"/>